<accession>A0A3F2RI08</accession>
<dbReference type="OrthoDB" id="151461at2759"/>
<evidence type="ECO:0000313" key="4">
    <source>
        <dbReference type="Proteomes" id="UP000284657"/>
    </source>
</evidence>
<protein>
    <recommendedName>
        <fullName evidence="5">FYVE-type domain-containing protein</fullName>
    </recommendedName>
</protein>
<organism evidence="2 3">
    <name type="scientific">Phytophthora kernoviae</name>
    <dbReference type="NCBI Taxonomy" id="325452"/>
    <lineage>
        <taxon>Eukaryota</taxon>
        <taxon>Sar</taxon>
        <taxon>Stramenopiles</taxon>
        <taxon>Oomycota</taxon>
        <taxon>Peronosporomycetes</taxon>
        <taxon>Peronosporales</taxon>
        <taxon>Peronosporaceae</taxon>
        <taxon>Phytophthora</taxon>
    </lineage>
</organism>
<dbReference type="PANTHER" id="PTHR13510:SF44">
    <property type="entry name" value="RABENOSYN-5"/>
    <property type="match status" value="1"/>
</dbReference>
<evidence type="ECO:0000313" key="1">
    <source>
        <dbReference type="EMBL" id="RLN47983.1"/>
    </source>
</evidence>
<sequence length="699" mass="77656">MDSKRFTTNPFGELTLTEEECVQLVKIADALIFAKFEEYEEHLNNEKRVDLGRWKKFTNSGPTTTYLERKSSSPDSKLPQLLMVGPLPGSLDDNMFGLVNPTIEAMRIKSSYLEDFSAAAVLNTIIEPTVDEPFRSVVVKWMEIDIPGASIGIVRNRDYVFIESTGILRLKNGERVGYHLFHSVSFPQVHDLPNRVRGNMSFVGIFHQESPDRTDCRGTGIMDPGGDMIRVMAVMGMVQATMAGLKYSYCGQMKKLAWLLEQRHVDAKQHGVPVAGSVCVTCSKDIKRSKFGGFGKSNTTCKLCFGAVCGTCKVPKTLSFIASDLELVQRKITLTGEDRAKLMEIAEELVLANLERYEEHLNGNKEVNLKRWKKFAKSGPTTSYLERKSSSPNTKLPQLLMVGPLPGSLDDNMFGLVNPTLESMRIKSSYLNDFNAAAMLTTIVEPTVGEPFCSVVVKWMEIDIPMASIGIVRNRDYVYLESTGILRLGNGERVGYHLLHSVTFPQTHELPHRVRGNMSFCGIFHEEAPDRTDCYGTGIMDPGGDMIRAMAVMGMVQATMAGLKYSYCGQMKKIAWLLEQRQAGSREKGTPAFKPFCVTCMKAVKASRLSGPVGTCKLCFGAVCNSCKISKKLSFIAPDLQLSQRKVNFCVKCMIDATRMDTQEAAREQFVYKKSVTPALYSHSVQSDMSTCSESAMTS</sequence>
<dbReference type="Gene3D" id="3.30.530.20">
    <property type="match status" value="2"/>
</dbReference>
<dbReference type="PANTHER" id="PTHR13510">
    <property type="entry name" value="FYVE-FINGER-CONTAINING RAB5 EFFECTOR PROTEIN RABENOSYN-5-RELATED"/>
    <property type="match status" value="1"/>
</dbReference>
<dbReference type="Proteomes" id="UP000284657">
    <property type="component" value="Unassembled WGS sequence"/>
</dbReference>
<evidence type="ECO:0008006" key="5">
    <source>
        <dbReference type="Google" id="ProtNLM"/>
    </source>
</evidence>
<name>A0A3F2RI08_9STRA</name>
<comment type="caution">
    <text evidence="2">The sequence shown here is derived from an EMBL/GenBank/DDBJ whole genome shotgun (WGS) entry which is preliminary data.</text>
</comment>
<gene>
    <name evidence="1" type="ORF">BBJ29_008874</name>
    <name evidence="2" type="ORF">BBP00_00007518</name>
</gene>
<dbReference type="InterPro" id="IPR023393">
    <property type="entry name" value="START-like_dom_sf"/>
</dbReference>
<evidence type="ECO:0000313" key="3">
    <source>
        <dbReference type="Proteomes" id="UP000277300"/>
    </source>
</evidence>
<evidence type="ECO:0000313" key="2">
    <source>
        <dbReference type="EMBL" id="RLN57434.1"/>
    </source>
</evidence>
<dbReference type="AlphaFoldDB" id="A0A3F2RI08"/>
<dbReference type="EMBL" id="MBAD02002371">
    <property type="protein sequence ID" value="RLN47983.1"/>
    <property type="molecule type" value="Genomic_DNA"/>
</dbReference>
<dbReference type="Proteomes" id="UP000277300">
    <property type="component" value="Unassembled WGS sequence"/>
</dbReference>
<dbReference type="InterPro" id="IPR052727">
    <property type="entry name" value="Rab4/Rab5_effector"/>
</dbReference>
<reference evidence="3 4" key="1">
    <citation type="submission" date="2018-07" db="EMBL/GenBank/DDBJ databases">
        <title>Genome sequencing of oomycete isolates from Chile give support for New Zealand origin for Phytophthora kernoviae and make available the first Nothophytophthora sp. genome.</title>
        <authorList>
            <person name="Studholme D.J."/>
            <person name="Sanfuentes E."/>
            <person name="Panda P."/>
            <person name="Hill R."/>
            <person name="Sambles C."/>
            <person name="Grant M."/>
            <person name="Williams N.M."/>
            <person name="Mcdougal R.L."/>
        </authorList>
    </citation>
    <scope>NUCLEOTIDE SEQUENCE [LARGE SCALE GENOMIC DNA]</scope>
    <source>
        <strain evidence="2">Chile6</strain>
        <strain evidence="1">Chile7</strain>
    </source>
</reference>
<dbReference type="EMBL" id="MBDO02000308">
    <property type="protein sequence ID" value="RLN57434.1"/>
    <property type="molecule type" value="Genomic_DNA"/>
</dbReference>
<proteinExistence type="predicted"/>
<dbReference type="SUPFAM" id="SSF55961">
    <property type="entry name" value="Bet v1-like"/>
    <property type="match status" value="1"/>
</dbReference>